<dbReference type="EMBL" id="NKQK01000009">
    <property type="protein sequence ID" value="PSS21552.1"/>
    <property type="molecule type" value="Genomic_DNA"/>
</dbReference>
<sequence length="396" mass="42172">MGGNSMLLSASGGGWGCCLTRVLCFSKSNPKTPKPFFSLLRKSPIASMSYHNELAAAKKAASLAARLCQKVQKAILQSDVQSKSDKSPVTVADYGSQAVVSFVLERELPSESFSLVAEEDSGDLRKEETQETLHRITKLVNDTLASEGTYSATSLSAEDVLAAIDSGKSEGGPRGRHWVLDPIDGTKGFLRGDQYAIALALLDEGKVVLGVLACPNLSLVPIGGHDLPYSHDKLGCLFFAQVGAGTDVQSLDGSPPIKVHVSDIDNPEEASFFESFEAAHSLHDLSSSIAKKLGVKAPPVRIDSQAKYGALSRGDGAIYLRFPHKGYREKIWDHAAGSIVVTEAGGVVTDATGNPLDFSKGRYLDLDTGIIVTNAKLMPLLLKAVRESLNERASSL</sequence>
<evidence type="ECO:0000256" key="3">
    <source>
        <dbReference type="ARBA" id="ARBA00009759"/>
    </source>
</evidence>
<comment type="catalytic activity">
    <reaction evidence="9">
        <text>1D-myo-inositol 1,4-bisphosphate + H2O = 1D-myo-inositol 4-phosphate + phosphate</text>
        <dbReference type="Rhea" id="RHEA:15553"/>
        <dbReference type="ChEBI" id="CHEBI:15377"/>
        <dbReference type="ChEBI" id="CHEBI:43474"/>
        <dbReference type="ChEBI" id="CHEBI:58282"/>
        <dbReference type="ChEBI" id="CHEBI:58469"/>
        <dbReference type="EC" id="3.1.3.57"/>
    </reaction>
    <physiologicalReaction direction="left-to-right" evidence="9">
        <dbReference type="Rhea" id="RHEA:15554"/>
    </physiologicalReaction>
</comment>
<dbReference type="NCBIfam" id="TIGR01330">
    <property type="entry name" value="bisphos_HAL2"/>
    <property type="match status" value="1"/>
</dbReference>
<dbReference type="InterPro" id="IPR020583">
    <property type="entry name" value="Inositol_monoP_metal-BS"/>
</dbReference>
<dbReference type="Proteomes" id="UP000241394">
    <property type="component" value="Chromosome LG9"/>
</dbReference>
<evidence type="ECO:0000313" key="15">
    <source>
        <dbReference type="Proteomes" id="UP000241394"/>
    </source>
</evidence>
<dbReference type="InterPro" id="IPR006239">
    <property type="entry name" value="DPNP"/>
</dbReference>
<comment type="function">
    <text evidence="13">Converts adenosine 3'-phosphate 5'-phosphosulfate (PAPS) to adenosine 5'-phosphosulfate (APS) and 3'(2')-phosphoadenosine 5'-phosphate (PAP) to AMP.</text>
</comment>
<evidence type="ECO:0000313" key="14">
    <source>
        <dbReference type="EMBL" id="PSS21552.1"/>
    </source>
</evidence>
<evidence type="ECO:0000256" key="1">
    <source>
        <dbReference type="ARBA" id="ARBA00001946"/>
    </source>
</evidence>
<dbReference type="InterPro" id="IPR051090">
    <property type="entry name" value="Inositol_monoP_superfamily"/>
</dbReference>
<dbReference type="OMA" id="MSYQQER"/>
<accession>A0A2R6R6D1</accession>
<dbReference type="Gene3D" id="3.30.540.10">
    <property type="entry name" value="Fructose-1,6-Bisphosphatase, subunit A, domain 1"/>
    <property type="match status" value="1"/>
</dbReference>
<dbReference type="FunCoup" id="A0A2R6R6D1">
    <property type="interactions" value="1966"/>
</dbReference>
<dbReference type="CDD" id="cd01517">
    <property type="entry name" value="PAP_phosphatase"/>
    <property type="match status" value="1"/>
</dbReference>
<dbReference type="SUPFAM" id="SSF56655">
    <property type="entry name" value="Carbohydrate phosphatase"/>
    <property type="match status" value="1"/>
</dbReference>
<keyword evidence="6 12" id="KW-0460">Magnesium</keyword>
<dbReference type="GO" id="GO:0008441">
    <property type="term" value="F:3'(2'),5'-bisphosphate nucleotidase activity"/>
    <property type="evidence" value="ECO:0007669"/>
    <property type="project" value="UniProtKB-UniRule"/>
</dbReference>
<dbReference type="Gramene" id="PSS21552">
    <property type="protein sequence ID" value="PSS21552"/>
    <property type="gene ID" value="CEY00_Acc10600"/>
</dbReference>
<dbReference type="OrthoDB" id="411145at2759"/>
<gene>
    <name evidence="14" type="ORF">CEY00_Acc10600</name>
</gene>
<dbReference type="PANTHER" id="PTHR43200:SF6">
    <property type="entry name" value="3'(2'),5'-BISPHOSPHATE NUCLEOTIDASE"/>
    <property type="match status" value="1"/>
</dbReference>
<dbReference type="Gene3D" id="3.40.190.80">
    <property type="match status" value="1"/>
</dbReference>
<keyword evidence="7" id="KW-0511">Multifunctional enzyme</keyword>
<evidence type="ECO:0000256" key="9">
    <source>
        <dbReference type="ARBA" id="ARBA00044478"/>
    </source>
</evidence>
<evidence type="ECO:0000256" key="8">
    <source>
        <dbReference type="ARBA" id="ARBA00044466"/>
    </source>
</evidence>
<feature type="binding site" evidence="12">
    <location>
        <position position="181"/>
    </location>
    <ligand>
        <name>Mg(2+)</name>
        <dbReference type="ChEBI" id="CHEBI:18420"/>
        <label>1</label>
        <note>catalytic</note>
    </ligand>
</feature>
<organism evidence="14 15">
    <name type="scientific">Actinidia chinensis var. chinensis</name>
    <name type="common">Chinese soft-hair kiwi</name>
    <dbReference type="NCBI Taxonomy" id="1590841"/>
    <lineage>
        <taxon>Eukaryota</taxon>
        <taxon>Viridiplantae</taxon>
        <taxon>Streptophyta</taxon>
        <taxon>Embryophyta</taxon>
        <taxon>Tracheophyta</taxon>
        <taxon>Spermatophyta</taxon>
        <taxon>Magnoliopsida</taxon>
        <taxon>eudicotyledons</taxon>
        <taxon>Gunneridae</taxon>
        <taxon>Pentapetalae</taxon>
        <taxon>asterids</taxon>
        <taxon>Ericales</taxon>
        <taxon>Actinidiaceae</taxon>
        <taxon>Actinidia</taxon>
    </lineage>
</organism>
<keyword evidence="15" id="KW-1185">Reference proteome</keyword>
<dbReference type="PROSITE" id="PS00630">
    <property type="entry name" value="IMP_2"/>
    <property type="match status" value="1"/>
</dbReference>
<keyword evidence="4 12" id="KW-0479">Metal-binding</keyword>
<dbReference type="FunFam" id="3.40.190.80:FF:000003">
    <property type="entry name" value="PAP-specific phosphatase HAL2-like"/>
    <property type="match status" value="1"/>
</dbReference>
<dbReference type="GO" id="GO:0004441">
    <property type="term" value="F:inositol-1,4-bisphosphate 1-phosphatase activity"/>
    <property type="evidence" value="ECO:0007669"/>
    <property type="project" value="UniProtKB-EC"/>
</dbReference>
<dbReference type="GO" id="GO:0046854">
    <property type="term" value="P:phosphatidylinositol phosphate biosynthetic process"/>
    <property type="evidence" value="ECO:0007669"/>
    <property type="project" value="InterPro"/>
</dbReference>
<reference evidence="14 15" key="1">
    <citation type="submission" date="2017-07" db="EMBL/GenBank/DDBJ databases">
        <title>An improved, manually edited Actinidia chinensis var. chinensis (kiwifruit) genome highlights the challenges associated with draft genomes and gene prediction in plants.</title>
        <authorList>
            <person name="Pilkington S."/>
            <person name="Crowhurst R."/>
            <person name="Hilario E."/>
            <person name="Nardozza S."/>
            <person name="Fraser L."/>
            <person name="Peng Y."/>
            <person name="Gunaseelan K."/>
            <person name="Simpson R."/>
            <person name="Tahir J."/>
            <person name="Deroles S."/>
            <person name="Templeton K."/>
            <person name="Luo Z."/>
            <person name="Davy M."/>
            <person name="Cheng C."/>
            <person name="Mcneilage M."/>
            <person name="Scaglione D."/>
            <person name="Liu Y."/>
            <person name="Zhang Q."/>
            <person name="Datson P."/>
            <person name="De Silva N."/>
            <person name="Gardiner S."/>
            <person name="Bassett H."/>
            <person name="Chagne D."/>
            <person name="Mccallum J."/>
            <person name="Dzierzon H."/>
            <person name="Deng C."/>
            <person name="Wang Y.-Y."/>
            <person name="Barron N."/>
            <person name="Manako K."/>
            <person name="Bowen J."/>
            <person name="Foster T."/>
            <person name="Erridge Z."/>
            <person name="Tiffin H."/>
            <person name="Waite C."/>
            <person name="Davies K."/>
            <person name="Grierson E."/>
            <person name="Laing W."/>
            <person name="Kirk R."/>
            <person name="Chen X."/>
            <person name="Wood M."/>
            <person name="Montefiori M."/>
            <person name="Brummell D."/>
            <person name="Schwinn K."/>
            <person name="Catanach A."/>
            <person name="Fullerton C."/>
            <person name="Li D."/>
            <person name="Meiyalaghan S."/>
            <person name="Nieuwenhuizen N."/>
            <person name="Read N."/>
            <person name="Prakash R."/>
            <person name="Hunter D."/>
            <person name="Zhang H."/>
            <person name="Mckenzie M."/>
            <person name="Knabel M."/>
            <person name="Harris A."/>
            <person name="Allan A."/>
            <person name="Chen A."/>
            <person name="Janssen B."/>
            <person name="Plunkett B."/>
            <person name="Dwamena C."/>
            <person name="Voogd C."/>
            <person name="Leif D."/>
            <person name="Lafferty D."/>
            <person name="Souleyre E."/>
            <person name="Varkonyi-Gasic E."/>
            <person name="Gambi F."/>
            <person name="Hanley J."/>
            <person name="Yao J.-L."/>
            <person name="Cheung J."/>
            <person name="David K."/>
            <person name="Warren B."/>
            <person name="Marsh K."/>
            <person name="Snowden K."/>
            <person name="Lin-Wang K."/>
            <person name="Brian L."/>
            <person name="Martinez-Sanchez M."/>
            <person name="Wang M."/>
            <person name="Ileperuma N."/>
            <person name="Macnee N."/>
            <person name="Campin R."/>
            <person name="Mcatee P."/>
            <person name="Drummond R."/>
            <person name="Espley R."/>
            <person name="Ireland H."/>
            <person name="Wu R."/>
            <person name="Atkinson R."/>
            <person name="Karunairetnam S."/>
            <person name="Bulley S."/>
            <person name="Chunkath S."/>
            <person name="Hanley Z."/>
            <person name="Storey R."/>
            <person name="Thrimawithana A."/>
            <person name="Thomson S."/>
            <person name="David C."/>
            <person name="Testolin R."/>
        </authorList>
    </citation>
    <scope>NUCLEOTIDE SEQUENCE [LARGE SCALE GENOMIC DNA]</scope>
    <source>
        <strain evidence="15">cv. Red5</strain>
        <tissue evidence="14">Young leaf</tissue>
    </source>
</reference>
<evidence type="ECO:0000256" key="7">
    <source>
        <dbReference type="ARBA" id="ARBA00023268"/>
    </source>
</evidence>
<dbReference type="GO" id="GO:0046872">
    <property type="term" value="F:metal ion binding"/>
    <property type="evidence" value="ECO:0007669"/>
    <property type="project" value="UniProtKB-UniRule"/>
</dbReference>
<protein>
    <recommendedName>
        <fullName evidence="13">3'(2'),5'-bisphosphate nucleotidase</fullName>
        <ecNumber evidence="13">3.1.3.7</ecNumber>
    </recommendedName>
</protein>
<dbReference type="Pfam" id="PF00459">
    <property type="entry name" value="Inositol_P"/>
    <property type="match status" value="1"/>
</dbReference>
<feature type="binding site" evidence="12">
    <location>
        <position position="118"/>
    </location>
    <ligand>
        <name>Mg(2+)</name>
        <dbReference type="ChEBI" id="CHEBI:18420"/>
        <label>1</label>
        <note>catalytic</note>
    </ligand>
</feature>
<dbReference type="STRING" id="1590841.A0A2R6R6D1"/>
<name>A0A2R6R6D1_ACTCC</name>
<evidence type="ECO:0000256" key="12">
    <source>
        <dbReference type="PIRSR" id="PIRSR600760-2"/>
    </source>
</evidence>
<proteinExistence type="inferred from homology"/>
<evidence type="ECO:0000256" key="13">
    <source>
        <dbReference type="RuleBase" id="RU368076"/>
    </source>
</evidence>
<dbReference type="PROSITE" id="PS00629">
    <property type="entry name" value="IMP_1"/>
    <property type="match status" value="1"/>
</dbReference>
<keyword evidence="5 13" id="KW-0378">Hydrolase</keyword>
<comment type="catalytic activity">
    <reaction evidence="11">
        <text>3'-phosphoadenylyl sulfate + H2O = adenosine 5'-phosphosulfate + phosphate</text>
        <dbReference type="Rhea" id="RHEA:77639"/>
        <dbReference type="ChEBI" id="CHEBI:15377"/>
        <dbReference type="ChEBI" id="CHEBI:43474"/>
        <dbReference type="ChEBI" id="CHEBI:58243"/>
        <dbReference type="ChEBI" id="CHEBI:58339"/>
        <dbReference type="EC" id="3.1.3.7"/>
    </reaction>
    <physiologicalReaction direction="left-to-right" evidence="11">
        <dbReference type="Rhea" id="RHEA:77640"/>
    </physiologicalReaction>
</comment>
<comment type="catalytic activity">
    <reaction evidence="8">
        <text>adenosine 2',5'-bisphosphate + H2O = AMP + phosphate</text>
        <dbReference type="Rhea" id="RHEA:77643"/>
        <dbReference type="ChEBI" id="CHEBI:15377"/>
        <dbReference type="ChEBI" id="CHEBI:43474"/>
        <dbReference type="ChEBI" id="CHEBI:194156"/>
        <dbReference type="ChEBI" id="CHEBI:456215"/>
        <dbReference type="EC" id="3.1.3.7"/>
    </reaction>
    <physiologicalReaction direction="left-to-right" evidence="8">
        <dbReference type="Rhea" id="RHEA:77644"/>
    </physiologicalReaction>
</comment>
<evidence type="ECO:0000256" key="11">
    <source>
        <dbReference type="ARBA" id="ARBA00044484"/>
    </source>
</evidence>
<feature type="binding site" evidence="12">
    <location>
        <position position="184"/>
    </location>
    <ligand>
        <name>Mg(2+)</name>
        <dbReference type="ChEBI" id="CHEBI:18420"/>
        <label>1</label>
        <note>catalytic</note>
    </ligand>
</feature>
<comment type="caution">
    <text evidence="14">The sequence shown here is derived from an EMBL/GenBank/DDBJ whole genome shotgun (WGS) entry which is preliminary data.</text>
</comment>
<dbReference type="GO" id="GO:0000103">
    <property type="term" value="P:sulfate assimilation"/>
    <property type="evidence" value="ECO:0007669"/>
    <property type="project" value="TreeGrafter"/>
</dbReference>
<evidence type="ECO:0000256" key="2">
    <source>
        <dbReference type="ARBA" id="ARBA00004847"/>
    </source>
</evidence>
<dbReference type="EC" id="3.1.3.7" evidence="13"/>
<dbReference type="InParanoid" id="A0A2R6R6D1"/>
<comment type="similarity">
    <text evidence="3 13">Belongs to the inositol monophosphatase superfamily.</text>
</comment>
<feature type="binding site" evidence="12">
    <location>
        <position position="333"/>
    </location>
    <ligand>
        <name>Mg(2+)</name>
        <dbReference type="ChEBI" id="CHEBI:18420"/>
        <label>1</label>
        <note>catalytic</note>
    </ligand>
</feature>
<dbReference type="InterPro" id="IPR020550">
    <property type="entry name" value="Inositol_monophosphatase_CS"/>
</dbReference>
<dbReference type="PRINTS" id="PR00377">
    <property type="entry name" value="IMPHPHTASES"/>
</dbReference>
<dbReference type="AlphaFoldDB" id="A0A2R6R6D1"/>
<evidence type="ECO:0000256" key="10">
    <source>
        <dbReference type="ARBA" id="ARBA00044479"/>
    </source>
</evidence>
<comment type="cofactor">
    <cofactor evidence="1 12 13">
        <name>Mg(2+)</name>
        <dbReference type="ChEBI" id="CHEBI:18420"/>
    </cofactor>
</comment>
<comment type="catalytic activity">
    <reaction evidence="10">
        <text>adenosine 3',5'-bisphosphate + H2O = AMP + phosphate</text>
        <dbReference type="Rhea" id="RHEA:10040"/>
        <dbReference type="ChEBI" id="CHEBI:15377"/>
        <dbReference type="ChEBI" id="CHEBI:43474"/>
        <dbReference type="ChEBI" id="CHEBI:58343"/>
        <dbReference type="ChEBI" id="CHEBI:456215"/>
        <dbReference type="EC" id="3.1.3.7"/>
    </reaction>
    <physiologicalReaction direction="left-to-right" evidence="10">
        <dbReference type="Rhea" id="RHEA:10041"/>
    </physiologicalReaction>
</comment>
<reference evidence="15" key="2">
    <citation type="journal article" date="2018" name="BMC Genomics">
        <title>A manually annotated Actinidia chinensis var. chinensis (kiwifruit) genome highlights the challenges associated with draft genomes and gene prediction in plants.</title>
        <authorList>
            <person name="Pilkington S.M."/>
            <person name="Crowhurst R."/>
            <person name="Hilario E."/>
            <person name="Nardozza S."/>
            <person name="Fraser L."/>
            <person name="Peng Y."/>
            <person name="Gunaseelan K."/>
            <person name="Simpson R."/>
            <person name="Tahir J."/>
            <person name="Deroles S.C."/>
            <person name="Templeton K."/>
            <person name="Luo Z."/>
            <person name="Davy M."/>
            <person name="Cheng C."/>
            <person name="McNeilage M."/>
            <person name="Scaglione D."/>
            <person name="Liu Y."/>
            <person name="Zhang Q."/>
            <person name="Datson P."/>
            <person name="De Silva N."/>
            <person name="Gardiner S.E."/>
            <person name="Bassett H."/>
            <person name="Chagne D."/>
            <person name="McCallum J."/>
            <person name="Dzierzon H."/>
            <person name="Deng C."/>
            <person name="Wang Y.Y."/>
            <person name="Barron L."/>
            <person name="Manako K."/>
            <person name="Bowen J."/>
            <person name="Foster T.M."/>
            <person name="Erridge Z.A."/>
            <person name="Tiffin H."/>
            <person name="Waite C.N."/>
            <person name="Davies K.M."/>
            <person name="Grierson E.P."/>
            <person name="Laing W.A."/>
            <person name="Kirk R."/>
            <person name="Chen X."/>
            <person name="Wood M."/>
            <person name="Montefiori M."/>
            <person name="Brummell D.A."/>
            <person name="Schwinn K.E."/>
            <person name="Catanach A."/>
            <person name="Fullerton C."/>
            <person name="Li D."/>
            <person name="Meiyalaghan S."/>
            <person name="Nieuwenhuizen N."/>
            <person name="Read N."/>
            <person name="Prakash R."/>
            <person name="Hunter D."/>
            <person name="Zhang H."/>
            <person name="McKenzie M."/>
            <person name="Knabel M."/>
            <person name="Harris A."/>
            <person name="Allan A.C."/>
            <person name="Gleave A."/>
            <person name="Chen A."/>
            <person name="Janssen B.J."/>
            <person name="Plunkett B."/>
            <person name="Ampomah-Dwamena C."/>
            <person name="Voogd C."/>
            <person name="Leif D."/>
            <person name="Lafferty D."/>
            <person name="Souleyre E.J.F."/>
            <person name="Varkonyi-Gasic E."/>
            <person name="Gambi F."/>
            <person name="Hanley J."/>
            <person name="Yao J.L."/>
            <person name="Cheung J."/>
            <person name="David K.M."/>
            <person name="Warren B."/>
            <person name="Marsh K."/>
            <person name="Snowden K.C."/>
            <person name="Lin-Wang K."/>
            <person name="Brian L."/>
            <person name="Martinez-Sanchez M."/>
            <person name="Wang M."/>
            <person name="Ileperuma N."/>
            <person name="Macnee N."/>
            <person name="Campin R."/>
            <person name="McAtee P."/>
            <person name="Drummond R.S.M."/>
            <person name="Espley R.V."/>
            <person name="Ireland H.S."/>
            <person name="Wu R."/>
            <person name="Atkinson R.G."/>
            <person name="Karunairetnam S."/>
            <person name="Bulley S."/>
            <person name="Chunkath S."/>
            <person name="Hanley Z."/>
            <person name="Storey R."/>
            <person name="Thrimawithana A.H."/>
            <person name="Thomson S."/>
            <person name="David C."/>
            <person name="Testolin R."/>
            <person name="Huang H."/>
            <person name="Hellens R.P."/>
            <person name="Schaffer R.J."/>
        </authorList>
    </citation>
    <scope>NUCLEOTIDE SEQUENCE [LARGE SCALE GENOMIC DNA]</scope>
    <source>
        <strain evidence="15">cv. Red5</strain>
    </source>
</reference>
<dbReference type="FunFam" id="3.30.540.10:FF:000016">
    <property type="entry name" value="SAL1 phosphatase"/>
    <property type="match status" value="1"/>
</dbReference>
<comment type="pathway">
    <text evidence="2">Signal transduction; phosphatidylinositol signaling pathway.</text>
</comment>
<feature type="binding site" evidence="12">
    <location>
        <position position="183"/>
    </location>
    <ligand>
        <name>Mg(2+)</name>
        <dbReference type="ChEBI" id="CHEBI:18420"/>
        <label>1</label>
        <note>catalytic</note>
    </ligand>
</feature>
<evidence type="ECO:0000256" key="4">
    <source>
        <dbReference type="ARBA" id="ARBA00022723"/>
    </source>
</evidence>
<dbReference type="PANTHER" id="PTHR43200">
    <property type="entry name" value="PHOSPHATASE"/>
    <property type="match status" value="1"/>
</dbReference>
<dbReference type="InterPro" id="IPR000760">
    <property type="entry name" value="Inositol_monophosphatase-like"/>
</dbReference>
<evidence type="ECO:0000256" key="5">
    <source>
        <dbReference type="ARBA" id="ARBA00022801"/>
    </source>
</evidence>
<evidence type="ECO:0000256" key="6">
    <source>
        <dbReference type="ARBA" id="ARBA00022842"/>
    </source>
</evidence>
<dbReference type="GO" id="GO:0043647">
    <property type="term" value="P:inositol phosphate metabolic process"/>
    <property type="evidence" value="ECO:0007669"/>
    <property type="project" value="UniProtKB-UniRule"/>
</dbReference>